<name>R2XTE3_9ENTE</name>
<organism evidence="1 3">
    <name type="scientific">Enterococcus gilvus ATCC BAA-350</name>
    <dbReference type="NCBI Taxonomy" id="1158614"/>
    <lineage>
        <taxon>Bacteria</taxon>
        <taxon>Bacillati</taxon>
        <taxon>Bacillota</taxon>
        <taxon>Bacilli</taxon>
        <taxon>Lactobacillales</taxon>
        <taxon>Enterococcaceae</taxon>
        <taxon>Enterococcus</taxon>
    </lineage>
</organism>
<evidence type="ECO:0000313" key="3">
    <source>
        <dbReference type="Proteomes" id="UP000013750"/>
    </source>
</evidence>
<evidence type="ECO:0000313" key="1">
    <source>
        <dbReference type="EMBL" id="EOI58214.1"/>
    </source>
</evidence>
<reference evidence="1 3" key="1">
    <citation type="submission" date="2013-02" db="EMBL/GenBank/DDBJ databases">
        <title>The Genome Sequence of Enterococcus gilvus ATCC BAA-350.</title>
        <authorList>
            <consortium name="The Broad Institute Genome Sequencing Platform"/>
            <consortium name="The Broad Institute Genome Sequencing Center for Infectious Disease"/>
            <person name="Earl A.M."/>
            <person name="Gilmore M.S."/>
            <person name="Lebreton F."/>
            <person name="Walker B."/>
            <person name="Young S.K."/>
            <person name="Zeng Q."/>
            <person name="Gargeya S."/>
            <person name="Fitzgerald M."/>
            <person name="Haas B."/>
            <person name="Abouelleil A."/>
            <person name="Alvarado L."/>
            <person name="Arachchi H.M."/>
            <person name="Berlin A.M."/>
            <person name="Chapman S.B."/>
            <person name="Dewar J."/>
            <person name="Goldberg J."/>
            <person name="Griggs A."/>
            <person name="Gujja S."/>
            <person name="Hansen M."/>
            <person name="Howarth C."/>
            <person name="Imamovic A."/>
            <person name="Larimer J."/>
            <person name="McCowan C."/>
            <person name="Murphy C."/>
            <person name="Neiman D."/>
            <person name="Pearson M."/>
            <person name="Priest M."/>
            <person name="Roberts A."/>
            <person name="Saif S."/>
            <person name="Shea T."/>
            <person name="Sisk P."/>
            <person name="Sykes S."/>
            <person name="Wortman J."/>
            <person name="Nusbaum C."/>
            <person name="Birren B."/>
        </authorList>
    </citation>
    <scope>NUCLEOTIDE SEQUENCE [LARGE SCALE GENOMIC DNA]</scope>
    <source>
        <strain evidence="1 3">ATCC BAA-350</strain>
    </source>
</reference>
<dbReference type="HOGENOM" id="CLU_3025202_0_0_9"/>
<dbReference type="Proteomes" id="UP000014160">
    <property type="component" value="Unassembled WGS sequence"/>
</dbReference>
<dbReference type="eggNOG" id="ENOG50307UJ">
    <property type="taxonomic scope" value="Bacteria"/>
</dbReference>
<protein>
    <submittedName>
        <fullName evidence="1">Uncharacterized protein</fullName>
    </submittedName>
</protein>
<evidence type="ECO:0000313" key="2">
    <source>
        <dbReference type="EMBL" id="EOW79024.1"/>
    </source>
</evidence>
<gene>
    <name evidence="2" type="ORF">I592_03162</name>
    <name evidence="1" type="ORF">UKC_00286</name>
</gene>
<comment type="caution">
    <text evidence="1">The sequence shown here is derived from an EMBL/GenBank/DDBJ whole genome shotgun (WGS) entry which is preliminary data.</text>
</comment>
<accession>R2XTE3</accession>
<dbReference type="Proteomes" id="UP000013750">
    <property type="component" value="Unassembled WGS sequence"/>
</dbReference>
<dbReference type="GeneID" id="301217009"/>
<dbReference type="EMBL" id="ASWH01000002">
    <property type="protein sequence ID" value="EOW79024.1"/>
    <property type="molecule type" value="Genomic_DNA"/>
</dbReference>
<keyword evidence="4" id="KW-1185">Reference proteome</keyword>
<dbReference type="EMBL" id="AJDQ01000003">
    <property type="protein sequence ID" value="EOI58214.1"/>
    <property type="molecule type" value="Genomic_DNA"/>
</dbReference>
<dbReference type="PATRIC" id="fig|1158614.3.peg.278"/>
<dbReference type="RefSeq" id="WP_010778737.1">
    <property type="nucleotide sequence ID" value="NZ_ASWH01000002.1"/>
</dbReference>
<reference evidence="2 4" key="2">
    <citation type="submission" date="2013-03" db="EMBL/GenBank/DDBJ databases">
        <title>The Genome Sequence of Enterococcus gilvus ATCC BAA-350 (PacBio/Illumina hybrid assembly).</title>
        <authorList>
            <consortium name="The Broad Institute Genomics Platform"/>
            <consortium name="The Broad Institute Genome Sequencing Center for Infectious Disease"/>
            <person name="Earl A."/>
            <person name="Russ C."/>
            <person name="Gilmore M."/>
            <person name="Surin D."/>
            <person name="Walker B."/>
            <person name="Young S."/>
            <person name="Zeng Q."/>
            <person name="Gargeya S."/>
            <person name="Fitzgerald M."/>
            <person name="Haas B."/>
            <person name="Abouelleil A."/>
            <person name="Allen A.W."/>
            <person name="Alvarado L."/>
            <person name="Arachchi H.M."/>
            <person name="Berlin A.M."/>
            <person name="Chapman S.B."/>
            <person name="Gainer-Dewar J."/>
            <person name="Goldberg J."/>
            <person name="Griggs A."/>
            <person name="Gujja S."/>
            <person name="Hansen M."/>
            <person name="Howarth C."/>
            <person name="Imamovic A."/>
            <person name="Ireland A."/>
            <person name="Larimer J."/>
            <person name="McCowan C."/>
            <person name="Murphy C."/>
            <person name="Pearson M."/>
            <person name="Poon T.W."/>
            <person name="Priest M."/>
            <person name="Roberts A."/>
            <person name="Saif S."/>
            <person name="Shea T."/>
            <person name="Sisk P."/>
            <person name="Sykes S."/>
            <person name="Wortman J."/>
            <person name="Nusbaum C."/>
            <person name="Birren B."/>
        </authorList>
    </citation>
    <scope>NUCLEOTIDE SEQUENCE [LARGE SCALE GENOMIC DNA]</scope>
    <source>
        <strain evidence="2 4">ATCC BAA-350</strain>
    </source>
</reference>
<evidence type="ECO:0000313" key="4">
    <source>
        <dbReference type="Proteomes" id="UP000014160"/>
    </source>
</evidence>
<dbReference type="AlphaFoldDB" id="R2XTE3"/>
<proteinExistence type="predicted"/>
<sequence>MQFDHIVLYSLKEFNSNKEKEGYFPKDGHVINVFLSSNTGTNRVAVGFKK</sequence>